<dbReference type="RefSeq" id="WP_092232396.1">
    <property type="nucleotide sequence ID" value="NZ_FNLL01000004.1"/>
</dbReference>
<feature type="active site" description="Nucleophile" evidence="1">
    <location>
        <position position="148"/>
    </location>
</feature>
<organism evidence="4 5">
    <name type="scientific">Desulfobacula phenolica</name>
    <dbReference type="NCBI Taxonomy" id="90732"/>
    <lineage>
        <taxon>Bacteria</taxon>
        <taxon>Pseudomonadati</taxon>
        <taxon>Thermodesulfobacteriota</taxon>
        <taxon>Desulfobacteria</taxon>
        <taxon>Desulfobacterales</taxon>
        <taxon>Desulfobacteraceae</taxon>
        <taxon>Desulfobacula</taxon>
    </lineage>
</organism>
<accession>A0A1H2FFU4</accession>
<proteinExistence type="predicted"/>
<feature type="binding site" evidence="2">
    <location>
        <begin position="175"/>
        <end position="178"/>
    </location>
    <ligand>
        <name>substrate</name>
    </ligand>
</feature>
<evidence type="ECO:0000256" key="1">
    <source>
        <dbReference type="PIRSR" id="PIRSR600246-1"/>
    </source>
</evidence>
<dbReference type="InterPro" id="IPR000246">
    <property type="entry name" value="Peptidase_T2"/>
</dbReference>
<dbReference type="PANTHER" id="PTHR10188:SF6">
    <property type="entry name" value="N(4)-(BETA-N-ACETYLGLUCOSAMINYL)-L-ASPARAGINASE"/>
    <property type="match status" value="1"/>
</dbReference>
<dbReference type="Gene3D" id="3.60.20.30">
    <property type="entry name" value="(Glycosyl)asparaginase"/>
    <property type="match status" value="1"/>
</dbReference>
<dbReference type="Proteomes" id="UP000199608">
    <property type="component" value="Unassembled WGS sequence"/>
</dbReference>
<dbReference type="Pfam" id="PF01112">
    <property type="entry name" value="Asparaginase_2"/>
    <property type="match status" value="2"/>
</dbReference>
<dbReference type="PANTHER" id="PTHR10188">
    <property type="entry name" value="L-ASPARAGINASE"/>
    <property type="match status" value="1"/>
</dbReference>
<gene>
    <name evidence="4" type="ORF">SAMN04487931_104117</name>
</gene>
<dbReference type="InterPro" id="IPR029055">
    <property type="entry name" value="Ntn_hydrolases_N"/>
</dbReference>
<dbReference type="AlphaFoldDB" id="A0A1H2FFU4"/>
<reference evidence="5" key="1">
    <citation type="submission" date="2016-10" db="EMBL/GenBank/DDBJ databases">
        <authorList>
            <person name="Varghese N."/>
            <person name="Submissions S."/>
        </authorList>
    </citation>
    <scope>NUCLEOTIDE SEQUENCE [LARGE SCALE GENOMIC DNA]</scope>
    <source>
        <strain evidence="5">DSM 3384</strain>
    </source>
</reference>
<dbReference type="SUPFAM" id="SSF56235">
    <property type="entry name" value="N-terminal nucleophile aminohydrolases (Ntn hydrolases)"/>
    <property type="match status" value="1"/>
</dbReference>
<sequence length="266" mass="27645">MSIFQRAILTHGGAGSDPQNFDGPKTAAKIGMDLMANGQTALNAVVQAVRYLEDDPRFNAGIGSQIRADNTTIQLDASCMTSIGKFGAVACVEGIQNPVDLALGVLMHSPHFLIVGDGAKAFADENNIPMIPMGDMDRSISLPSSCDTVGAIAFDGTIFAAALSSGGLEKAAIGRVGDVPLPGCGLFCGPSGAVACTGDGESIALKILAKEVYGWLENNISPKKAALKAMGLFDDRVDIGLIILTQTQFALNSRNGMACSHLMEIR</sequence>
<evidence type="ECO:0000256" key="3">
    <source>
        <dbReference type="PIRSR" id="PIRSR600246-3"/>
    </source>
</evidence>
<name>A0A1H2FFU4_9BACT</name>
<dbReference type="GO" id="GO:0016787">
    <property type="term" value="F:hydrolase activity"/>
    <property type="evidence" value="ECO:0007669"/>
    <property type="project" value="InterPro"/>
</dbReference>
<keyword evidence="5" id="KW-1185">Reference proteome</keyword>
<dbReference type="EMBL" id="FNLL01000004">
    <property type="protein sequence ID" value="SDU05838.1"/>
    <property type="molecule type" value="Genomic_DNA"/>
</dbReference>
<dbReference type="CDD" id="cd04703">
    <property type="entry name" value="Asparaginase_2_like_1"/>
    <property type="match status" value="1"/>
</dbReference>
<feature type="binding site" evidence="2">
    <location>
        <begin position="197"/>
        <end position="200"/>
    </location>
    <ligand>
        <name>substrate</name>
    </ligand>
</feature>
<evidence type="ECO:0000313" key="4">
    <source>
        <dbReference type="EMBL" id="SDU05838.1"/>
    </source>
</evidence>
<evidence type="ECO:0000313" key="5">
    <source>
        <dbReference type="Proteomes" id="UP000199608"/>
    </source>
</evidence>
<protein>
    <submittedName>
        <fullName evidence="4">Beta-aspartyl-peptidase (Threonine type)</fullName>
    </submittedName>
</protein>
<feature type="site" description="Cleavage; by autolysis" evidence="3">
    <location>
        <begin position="147"/>
        <end position="148"/>
    </location>
</feature>
<evidence type="ECO:0000256" key="2">
    <source>
        <dbReference type="PIRSR" id="PIRSR600246-2"/>
    </source>
</evidence>